<dbReference type="Proteomes" id="UP000005695">
    <property type="component" value="Unassembled WGS sequence"/>
</dbReference>
<dbReference type="RefSeq" id="WP_006002557.1">
    <property type="nucleotide sequence ID" value="NZ_AAEW02000023.1"/>
</dbReference>
<keyword evidence="1" id="KW-0472">Membrane</keyword>
<keyword evidence="1" id="KW-1133">Transmembrane helix</keyword>
<reference evidence="2" key="2">
    <citation type="submission" date="2006-05" db="EMBL/GenBank/DDBJ databases">
        <title>Sequencing of the draft genome and assembly of Desulfuromonas acetoxidans DSM 684.</title>
        <authorList>
            <consortium name="US DOE Joint Genome Institute (JGI-PGF)"/>
            <person name="Copeland A."/>
            <person name="Lucas S."/>
            <person name="Lapidus A."/>
            <person name="Barry K."/>
            <person name="Detter J.C."/>
            <person name="Glavina del Rio T."/>
            <person name="Hammon N."/>
            <person name="Israni S."/>
            <person name="Dalin E."/>
            <person name="Tice H."/>
            <person name="Bruce D."/>
            <person name="Pitluck S."/>
            <person name="Richardson P."/>
        </authorList>
    </citation>
    <scope>NUCLEOTIDE SEQUENCE [LARGE SCALE GENOMIC DNA]</scope>
    <source>
        <strain evidence="2">DSM 684</strain>
    </source>
</reference>
<gene>
    <name evidence="2" type="ORF">Dace_0368</name>
</gene>
<reference evidence="2" key="1">
    <citation type="submission" date="2006-05" db="EMBL/GenBank/DDBJ databases">
        <title>Annotation of the draft genome assembly of Desulfuromonas acetoxidans DSM 684.</title>
        <authorList>
            <consortium name="US DOE Joint Genome Institute (JGI-ORNL)"/>
            <person name="Larimer F."/>
            <person name="Land M."/>
            <person name="Hauser L."/>
        </authorList>
    </citation>
    <scope>NUCLEOTIDE SEQUENCE [LARGE SCALE GENOMIC DNA]</scope>
    <source>
        <strain evidence="2">DSM 684</strain>
    </source>
</reference>
<organism evidence="2 3">
    <name type="scientific">Desulfuromonas acetoxidans (strain DSM 684 / 11070)</name>
    <dbReference type="NCBI Taxonomy" id="281689"/>
    <lineage>
        <taxon>Bacteria</taxon>
        <taxon>Pseudomonadati</taxon>
        <taxon>Thermodesulfobacteriota</taxon>
        <taxon>Desulfuromonadia</taxon>
        <taxon>Desulfuromonadales</taxon>
        <taxon>Desulfuromonadaceae</taxon>
        <taxon>Desulfuromonas</taxon>
    </lineage>
</organism>
<evidence type="ECO:0000313" key="3">
    <source>
        <dbReference type="Proteomes" id="UP000005695"/>
    </source>
</evidence>
<dbReference type="AlphaFoldDB" id="Q1JWB4"/>
<keyword evidence="3" id="KW-1185">Reference proteome</keyword>
<protein>
    <submittedName>
        <fullName evidence="2">Uncharacterized protein</fullName>
    </submittedName>
</protein>
<dbReference type="EMBL" id="AAEW02000023">
    <property type="protein sequence ID" value="EAT14507.1"/>
    <property type="molecule type" value="Genomic_DNA"/>
</dbReference>
<comment type="caution">
    <text evidence="2">The sequence shown here is derived from an EMBL/GenBank/DDBJ whole genome shotgun (WGS) entry which is preliminary data.</text>
</comment>
<keyword evidence="1" id="KW-0812">Transmembrane</keyword>
<sequence length="198" mass="23025">MSQLILNRYEQNDQGAFIIDVAAERVEDLFSNFDKRAPYIRRDLDQAFVDYLIDCAREIGHDPFVIRIELTHPADDSKRQRIVKSISSYFLYLRELEKDLLRHMFRRSAILLNIGLAILFMSVFFNQWLGEERSVVANVFAEGLTVAAWVSLWESLAVFLIEWLPHRKTIALYLYLSSTPVNFPSTHDINPAFLAPNK</sequence>
<evidence type="ECO:0000313" key="2">
    <source>
        <dbReference type="EMBL" id="EAT14507.1"/>
    </source>
</evidence>
<feature type="transmembrane region" description="Helical" evidence="1">
    <location>
        <begin position="135"/>
        <end position="161"/>
    </location>
</feature>
<evidence type="ECO:0000256" key="1">
    <source>
        <dbReference type="SAM" id="Phobius"/>
    </source>
</evidence>
<proteinExistence type="predicted"/>
<accession>Q1JWB4</accession>
<dbReference type="OrthoDB" id="594695at2"/>
<name>Q1JWB4_DESA6</name>
<feature type="transmembrane region" description="Helical" evidence="1">
    <location>
        <begin position="110"/>
        <end position="129"/>
    </location>
</feature>